<dbReference type="STRING" id="1399860.A0A2C5XBV0"/>
<evidence type="ECO:0000256" key="3">
    <source>
        <dbReference type="ARBA" id="ARBA00023026"/>
    </source>
</evidence>
<dbReference type="SUPFAM" id="SSF56399">
    <property type="entry name" value="ADP-ribosylation"/>
    <property type="match status" value="1"/>
</dbReference>
<protein>
    <submittedName>
        <fullName evidence="6">Putative enterotoxin</fullName>
    </submittedName>
</protein>
<dbReference type="Proteomes" id="UP000226192">
    <property type="component" value="Unassembled WGS sequence"/>
</dbReference>
<dbReference type="GO" id="GO:0090729">
    <property type="term" value="F:toxin activity"/>
    <property type="evidence" value="ECO:0007669"/>
    <property type="project" value="UniProtKB-KW"/>
</dbReference>
<dbReference type="PRINTS" id="PR00771">
    <property type="entry name" value="ENTEROTOXINA"/>
</dbReference>
<feature type="region of interest" description="Disordered" evidence="5">
    <location>
        <begin position="374"/>
        <end position="437"/>
    </location>
</feature>
<keyword evidence="3" id="KW-0843">Virulence</keyword>
<feature type="compositionally biased region" description="Polar residues" evidence="5">
    <location>
        <begin position="284"/>
        <end position="306"/>
    </location>
</feature>
<dbReference type="InterPro" id="IPR001144">
    <property type="entry name" value="Enterotoxin_A"/>
</dbReference>
<evidence type="ECO:0000256" key="5">
    <source>
        <dbReference type="SAM" id="MobiDB-lite"/>
    </source>
</evidence>
<evidence type="ECO:0000256" key="4">
    <source>
        <dbReference type="ARBA" id="ARBA00023157"/>
    </source>
</evidence>
<evidence type="ECO:0000256" key="1">
    <source>
        <dbReference type="ARBA" id="ARBA00022656"/>
    </source>
</evidence>
<dbReference type="EMBL" id="NJET01000007">
    <property type="protein sequence ID" value="PHH66529.1"/>
    <property type="molecule type" value="Genomic_DNA"/>
</dbReference>
<dbReference type="AlphaFoldDB" id="A0A2C5XBV0"/>
<proteinExistence type="predicted"/>
<keyword evidence="7" id="KW-1185">Reference proteome</keyword>
<comment type="caution">
    <text evidence="6">The sequence shown here is derived from an EMBL/GenBank/DDBJ whole genome shotgun (WGS) entry which is preliminary data.</text>
</comment>
<reference evidence="6 7" key="1">
    <citation type="submission" date="2017-06" db="EMBL/GenBank/DDBJ databases">
        <title>Ant-infecting Ophiocordyceps genomes reveal a high diversity of potential behavioral manipulation genes and a possible major role for enterotoxins.</title>
        <authorList>
            <person name="De Bekker C."/>
            <person name="Evans H.C."/>
            <person name="Brachmann A."/>
            <person name="Hughes D.P."/>
        </authorList>
    </citation>
    <scope>NUCLEOTIDE SEQUENCE [LARGE SCALE GENOMIC DNA]</scope>
    <source>
        <strain evidence="6 7">Map64</strain>
    </source>
</reference>
<keyword evidence="1" id="KW-0800">Toxin</keyword>
<evidence type="ECO:0000313" key="6">
    <source>
        <dbReference type="EMBL" id="PHH66529.1"/>
    </source>
</evidence>
<sequence length="853" mass="93655">METHVDGNKYYDFEGSMFTSTTSSFGISLIFTKGSGYVYLIHGSNNMINVQQVLAEHTPEPEEEEYAALGGVHFDQVVGWWQVDMNDEKGRMPSWIREYDYDEADEFTPHTWTHSPFTPNIFYNAPKYETMTTWSGPSEVVRAFAGFQEDNDKAWSDERWKDYAGKSLVQVAHNFMNSLVPKTPGWNGRFLLDEQELFVPMHSSINLKKVDAAAVTEPCCSSWLSQDANDNDLLSKEGTVRISPQSMAANVDSAPPTEESKPHAKSLDMVAQVSSESVVPFMHPNQQPENMLNQPSSQELSTSTIKDQPGAEWAPPAKKQKLEHPAPEPVPIMQDADVSPKQTLGQPHIELPKYKAVSGYRNLAKKQKLGQSIIEPKSVDKSKLQVAPESPAEKQMLRKPSPKPGAKLSQPTSETEVKLKQQETHPQQAPKQSGPKPAVLFHGDFLWPAEAKRQGGFATSADMKQAMTGRRSISAFSLRSYKAKDGLRLHRESYFTGLHQTFGAAAKEAVDKAASLGGQFEPMVYLVHATPNFIQSKDQVVAAGGLVWPQVMAWTQVPRDYALPKQAKMAKKQLYQHFKKAYQDKPQQFMRLNPDYDAKFNQYTMNQEDQPQLLESNKPSAALRNFMQEHGQAVGFHKDFPLVKPSAITSGQASAPADLVQSARQEQSAWEEVWHFIKAHPMAIASLPAVAALNLVPGVGEAADAAEFAALTANVAEGSELGLEGVTMAHEASVELGETWNLLGDATAGAPAVDQEAIGALTEGNGAQAKPLYEILEQDMAGDSSSPPEPPKELSQPQVDELLAKVPNPPLESPGQLSNAKVDELLAKAPDVPEDTPMVSKTLKKVAVALEAP</sequence>
<name>A0A2C5XBV0_9HYPO</name>
<keyword evidence="4" id="KW-1015">Disulfide bond</keyword>
<organism evidence="6 7">
    <name type="scientific">Ophiocordyceps australis</name>
    <dbReference type="NCBI Taxonomy" id="1399860"/>
    <lineage>
        <taxon>Eukaryota</taxon>
        <taxon>Fungi</taxon>
        <taxon>Dikarya</taxon>
        <taxon>Ascomycota</taxon>
        <taxon>Pezizomycotina</taxon>
        <taxon>Sordariomycetes</taxon>
        <taxon>Hypocreomycetidae</taxon>
        <taxon>Hypocreales</taxon>
        <taxon>Ophiocordycipitaceae</taxon>
        <taxon>Ophiocordyceps</taxon>
    </lineage>
</organism>
<evidence type="ECO:0000313" key="7">
    <source>
        <dbReference type="Proteomes" id="UP000226192"/>
    </source>
</evidence>
<keyword evidence="2" id="KW-0732">Signal</keyword>
<dbReference type="Pfam" id="PF01375">
    <property type="entry name" value="Enterotoxin_a"/>
    <property type="match status" value="1"/>
</dbReference>
<feature type="region of interest" description="Disordered" evidence="5">
    <location>
        <begin position="780"/>
        <end position="817"/>
    </location>
</feature>
<dbReference type="Gene3D" id="3.90.210.10">
    <property type="entry name" value="Heat-Labile Enterotoxin, subunit A"/>
    <property type="match status" value="2"/>
</dbReference>
<evidence type="ECO:0000256" key="2">
    <source>
        <dbReference type="ARBA" id="ARBA00022729"/>
    </source>
</evidence>
<dbReference type="OrthoDB" id="4928156at2759"/>
<gene>
    <name evidence="6" type="ORF">CDD81_7004</name>
</gene>
<feature type="region of interest" description="Disordered" evidence="5">
    <location>
        <begin position="240"/>
        <end position="344"/>
    </location>
</feature>
<accession>A0A2C5XBV0</accession>